<protein>
    <submittedName>
        <fullName evidence="2">Class I SAM-dependent methyltransferase</fullName>
        <ecNumber evidence="2">2.1.-.-</ecNumber>
    </submittedName>
</protein>
<dbReference type="EC" id="2.1.-.-" evidence="2"/>
<keyword evidence="2" id="KW-0808">Transferase</keyword>
<dbReference type="EMBL" id="CP126101">
    <property type="protein sequence ID" value="WHY53958.1"/>
    <property type="molecule type" value="Genomic_DNA"/>
</dbReference>
<dbReference type="RefSeq" id="WP_283872510.1">
    <property type="nucleotide sequence ID" value="NZ_CP126101.1"/>
</dbReference>
<dbReference type="PANTHER" id="PTHR43861:SF1">
    <property type="entry name" value="TRANS-ACONITATE 2-METHYLTRANSFERASE"/>
    <property type="match status" value="1"/>
</dbReference>
<accession>A0AAX3X4H1</accession>
<sequence>MKQNIYDNPEFFHHYQALRQTPYNYNNLLEQPAIKSLLPNLQNLQMLDIGCGMGEFAYYCIENQAKHVTAIDVSRNMLAIARREYAHPKIDYRLYAIEDYHVAPESFDCITSSLSLHYIENFDAVISKIASILRSNGIFIFSIEHPIATARKTMVDNWIYDANGNRNHYAIDNYQDEGLREQTWFVDGVVKYHRCISTIINSLIAHGFTIEKLLEPLPDLEAVEKLPSLEKELRRPSFLVIRAKK</sequence>
<dbReference type="GO" id="GO:0008757">
    <property type="term" value="F:S-adenosylmethionine-dependent methyltransferase activity"/>
    <property type="evidence" value="ECO:0007669"/>
    <property type="project" value="InterPro"/>
</dbReference>
<dbReference type="Proteomes" id="UP001178322">
    <property type="component" value="Chromosome"/>
</dbReference>
<dbReference type="InterPro" id="IPR029063">
    <property type="entry name" value="SAM-dependent_MTases_sf"/>
</dbReference>
<evidence type="ECO:0000313" key="3">
    <source>
        <dbReference type="Proteomes" id="UP001178322"/>
    </source>
</evidence>
<dbReference type="GO" id="GO:0032259">
    <property type="term" value="P:methylation"/>
    <property type="evidence" value="ECO:0007669"/>
    <property type="project" value="UniProtKB-KW"/>
</dbReference>
<gene>
    <name evidence="2" type="ORF">QNH24_12190</name>
</gene>
<dbReference type="Gene3D" id="3.40.50.150">
    <property type="entry name" value="Vaccinia Virus protein VP39"/>
    <property type="match status" value="1"/>
</dbReference>
<dbReference type="SUPFAM" id="SSF53335">
    <property type="entry name" value="S-adenosyl-L-methionine-dependent methyltransferases"/>
    <property type="match status" value="1"/>
</dbReference>
<evidence type="ECO:0000313" key="2">
    <source>
        <dbReference type="EMBL" id="WHY53958.1"/>
    </source>
</evidence>
<dbReference type="AlphaFoldDB" id="A0AAX3X4H1"/>
<evidence type="ECO:0000259" key="1">
    <source>
        <dbReference type="Pfam" id="PF08241"/>
    </source>
</evidence>
<organism evidence="2 3">
    <name type="scientific">Lysinibacillus pakistanensis</name>
    <dbReference type="NCBI Taxonomy" id="759811"/>
    <lineage>
        <taxon>Bacteria</taxon>
        <taxon>Bacillati</taxon>
        <taxon>Bacillota</taxon>
        <taxon>Bacilli</taxon>
        <taxon>Bacillales</taxon>
        <taxon>Bacillaceae</taxon>
        <taxon>Lysinibacillus</taxon>
    </lineage>
</organism>
<feature type="domain" description="Methyltransferase type 11" evidence="1">
    <location>
        <begin position="47"/>
        <end position="141"/>
    </location>
</feature>
<dbReference type="PANTHER" id="PTHR43861">
    <property type="entry name" value="TRANS-ACONITATE 2-METHYLTRANSFERASE-RELATED"/>
    <property type="match status" value="1"/>
</dbReference>
<keyword evidence="2" id="KW-0489">Methyltransferase</keyword>
<reference evidence="2" key="1">
    <citation type="submission" date="2023-05" db="EMBL/GenBank/DDBJ databases">
        <title>Comparative genomics of Bacillaceae isolates and their secondary metabolite potential.</title>
        <authorList>
            <person name="Song L."/>
            <person name="Nielsen L.J."/>
            <person name="Mohite O."/>
            <person name="Xu X."/>
            <person name="Weber T."/>
            <person name="Kovacs A.T."/>
        </authorList>
    </citation>
    <scope>NUCLEOTIDE SEQUENCE</scope>
    <source>
        <strain evidence="2">LY1</strain>
    </source>
</reference>
<name>A0AAX3X4H1_9BACI</name>
<dbReference type="InterPro" id="IPR013216">
    <property type="entry name" value="Methyltransf_11"/>
</dbReference>
<dbReference type="CDD" id="cd02440">
    <property type="entry name" value="AdoMet_MTases"/>
    <property type="match status" value="1"/>
</dbReference>
<dbReference type="Pfam" id="PF08241">
    <property type="entry name" value="Methyltransf_11"/>
    <property type="match status" value="1"/>
</dbReference>
<proteinExistence type="predicted"/>